<protein>
    <recommendedName>
        <fullName evidence="2">histidine kinase</fullName>
        <ecNumber evidence="2">2.7.13.3</ecNumber>
    </recommendedName>
</protein>
<dbReference type="AlphaFoldDB" id="A0A4Y5SRN8"/>
<dbReference type="InterPro" id="IPR036890">
    <property type="entry name" value="HATPase_C_sf"/>
</dbReference>
<dbReference type="SUPFAM" id="SSF55874">
    <property type="entry name" value="ATPase domain of HSP90 chaperone/DNA topoisomerase II/histidine kinase"/>
    <property type="match status" value="1"/>
</dbReference>
<dbReference type="Pfam" id="PF07536">
    <property type="entry name" value="HWE_HK"/>
    <property type="match status" value="1"/>
</dbReference>
<name>A0A4Y5SRN8_9RHOB</name>
<sequence length="331" mass="36695">MDLDELYRLLRSSHVRATGIVDTLRDPLLVLGPDMTVISANPAFYRAFEASADETVGQSFTALGDGQWDIDELNQLLREVVPKSASIYDYEVTADFPHVGSKTMLITAQRVEHPDRHHRILLVSIVDATLRRRKEAEKDILIGEFDHRIKNLMSVTRALARQTSVKDRSAVEYRDDLISRLDALGRSLQIAAHRDTTSLTELTEQMIEPYRDGASRIEVVPGPQVPLLPTQAMSLGMVLHELATNALKYGALSGDGGQVSIGWTPEDDPDGMPMVRLHWNESGGPETAPPDSQGFGTKLIEVSMEHELGGQARLDFRPEGLRAELTFPQHG</sequence>
<dbReference type="GO" id="GO:0004673">
    <property type="term" value="F:protein histidine kinase activity"/>
    <property type="evidence" value="ECO:0007669"/>
    <property type="project" value="UniProtKB-EC"/>
</dbReference>
<evidence type="ECO:0000256" key="3">
    <source>
        <dbReference type="ARBA" id="ARBA00022553"/>
    </source>
</evidence>
<dbReference type="PANTHER" id="PTHR41523">
    <property type="entry name" value="TWO-COMPONENT SYSTEM SENSOR PROTEIN"/>
    <property type="match status" value="1"/>
</dbReference>
<dbReference type="CDD" id="cd00130">
    <property type="entry name" value="PAS"/>
    <property type="match status" value="1"/>
</dbReference>
<dbReference type="Gene3D" id="3.30.450.20">
    <property type="entry name" value="PAS domain"/>
    <property type="match status" value="1"/>
</dbReference>
<evidence type="ECO:0000256" key="2">
    <source>
        <dbReference type="ARBA" id="ARBA00012438"/>
    </source>
</evidence>
<geneLocation type="plasmid" evidence="9 10">
    <name>unnamed5</name>
</geneLocation>
<keyword evidence="3" id="KW-0597">Phosphoprotein</keyword>
<dbReference type="Gene3D" id="3.30.565.10">
    <property type="entry name" value="Histidine kinase-like ATPase, C-terminal domain"/>
    <property type="match status" value="1"/>
</dbReference>
<dbReference type="InterPro" id="IPR013656">
    <property type="entry name" value="PAS_4"/>
</dbReference>
<evidence type="ECO:0000256" key="5">
    <source>
        <dbReference type="ARBA" id="ARBA00022741"/>
    </source>
</evidence>
<comment type="catalytic activity">
    <reaction evidence="1">
        <text>ATP + protein L-histidine = ADP + protein N-phospho-L-histidine.</text>
        <dbReference type="EC" id="2.7.13.3"/>
    </reaction>
</comment>
<gene>
    <name evidence="9" type="ORF">E4191_17870</name>
</gene>
<accession>A0A4Y5SRN8</accession>
<feature type="domain" description="Signal transduction histidine kinase HWE region" evidence="8">
    <location>
        <begin position="144"/>
        <end position="224"/>
    </location>
</feature>
<dbReference type="InterPro" id="IPR000014">
    <property type="entry name" value="PAS"/>
</dbReference>
<dbReference type="Pfam" id="PF08448">
    <property type="entry name" value="PAS_4"/>
    <property type="match status" value="1"/>
</dbReference>
<dbReference type="KEGG" id="plia:E4191_17870"/>
<dbReference type="InterPro" id="IPR011102">
    <property type="entry name" value="Sig_transdc_His_kinase_HWE"/>
</dbReference>
<keyword evidence="9" id="KW-0614">Plasmid</keyword>
<dbReference type="PANTHER" id="PTHR41523:SF8">
    <property type="entry name" value="ETHYLENE RESPONSE SENSOR PROTEIN"/>
    <property type="match status" value="1"/>
</dbReference>
<evidence type="ECO:0000256" key="6">
    <source>
        <dbReference type="ARBA" id="ARBA00022777"/>
    </source>
</evidence>
<proteinExistence type="predicted"/>
<keyword evidence="4" id="KW-0808">Transferase</keyword>
<reference evidence="10" key="1">
    <citation type="submission" date="2019-05" db="EMBL/GenBank/DDBJ databases">
        <title>Tamlana fucoidanivorans sp. nov., isolated from the surface of algae collected from Fujian province in China.</title>
        <authorList>
            <person name="Li J."/>
        </authorList>
    </citation>
    <scope>NUCLEOTIDE SEQUENCE [LARGE SCALE GENOMIC DNA]</scope>
    <source>
        <strain evidence="10">2251</strain>
        <plasmid evidence="10">unnamed5</plasmid>
    </source>
</reference>
<evidence type="ECO:0000313" key="9">
    <source>
        <dbReference type="EMBL" id="QDA36009.1"/>
    </source>
</evidence>
<evidence type="ECO:0000256" key="1">
    <source>
        <dbReference type="ARBA" id="ARBA00000085"/>
    </source>
</evidence>
<dbReference type="InterPro" id="IPR035965">
    <property type="entry name" value="PAS-like_dom_sf"/>
</dbReference>
<dbReference type="Proteomes" id="UP000296374">
    <property type="component" value="Plasmid unnamed5"/>
</dbReference>
<organism evidence="9 10">
    <name type="scientific">Paracoccus liaowanqingii</name>
    <dbReference type="NCBI Taxonomy" id="2560053"/>
    <lineage>
        <taxon>Bacteria</taxon>
        <taxon>Pseudomonadati</taxon>
        <taxon>Pseudomonadota</taxon>
        <taxon>Alphaproteobacteria</taxon>
        <taxon>Rhodobacterales</taxon>
        <taxon>Paracoccaceae</taxon>
        <taxon>Paracoccus</taxon>
    </lineage>
</organism>
<dbReference type="SMART" id="SM00911">
    <property type="entry name" value="HWE_HK"/>
    <property type="match status" value="1"/>
</dbReference>
<evidence type="ECO:0000259" key="8">
    <source>
        <dbReference type="SMART" id="SM00911"/>
    </source>
</evidence>
<dbReference type="EMBL" id="CP040761">
    <property type="protein sequence ID" value="QDA36009.1"/>
    <property type="molecule type" value="Genomic_DNA"/>
</dbReference>
<keyword evidence="7" id="KW-0067">ATP-binding</keyword>
<dbReference type="RefSeq" id="WP_139615805.1">
    <property type="nucleotide sequence ID" value="NZ_CP040761.1"/>
</dbReference>
<keyword evidence="5" id="KW-0547">Nucleotide-binding</keyword>
<evidence type="ECO:0000313" key="10">
    <source>
        <dbReference type="Proteomes" id="UP000296374"/>
    </source>
</evidence>
<dbReference type="GO" id="GO:0005524">
    <property type="term" value="F:ATP binding"/>
    <property type="evidence" value="ECO:0007669"/>
    <property type="project" value="UniProtKB-KW"/>
</dbReference>
<dbReference type="EC" id="2.7.13.3" evidence="2"/>
<keyword evidence="6 9" id="KW-0418">Kinase</keyword>
<evidence type="ECO:0000256" key="7">
    <source>
        <dbReference type="ARBA" id="ARBA00022840"/>
    </source>
</evidence>
<evidence type="ECO:0000256" key="4">
    <source>
        <dbReference type="ARBA" id="ARBA00022679"/>
    </source>
</evidence>
<dbReference type="SUPFAM" id="SSF55785">
    <property type="entry name" value="PYP-like sensor domain (PAS domain)"/>
    <property type="match status" value="1"/>
</dbReference>